<dbReference type="SUPFAM" id="SSF54292">
    <property type="entry name" value="2Fe-2S ferredoxin-like"/>
    <property type="match status" value="1"/>
</dbReference>
<comment type="caution">
    <text evidence="7">The sequence shown here is derived from an EMBL/GenBank/DDBJ whole genome shotgun (WGS) entry which is preliminary data.</text>
</comment>
<dbReference type="Gene3D" id="3.10.20.740">
    <property type="match status" value="1"/>
</dbReference>
<evidence type="ECO:0000256" key="4">
    <source>
        <dbReference type="ARBA" id="ARBA00023014"/>
    </source>
</evidence>
<keyword evidence="1" id="KW-0004">4Fe-4S</keyword>
<keyword evidence="3" id="KW-0408">Iron</keyword>
<sequence>MQEHLIVTLDGKDYLVEPGKNLLEFIKEQQTFVPSICYNESLGPIQTCDTCAVEIDGKIERACGTTVQRSMVVNTTTQPVQDSQKEALDRILEKHQLYCTVCDY</sequence>
<dbReference type="PROSITE" id="PS51085">
    <property type="entry name" value="2FE2S_FER_2"/>
    <property type="match status" value="1"/>
</dbReference>
<evidence type="ECO:0000256" key="3">
    <source>
        <dbReference type="ARBA" id="ARBA00023004"/>
    </source>
</evidence>
<dbReference type="PROSITE" id="PS51839">
    <property type="entry name" value="4FE4S_HC3"/>
    <property type="match status" value="1"/>
</dbReference>
<dbReference type="Pfam" id="PF13510">
    <property type="entry name" value="Fer2_4"/>
    <property type="match status" value="1"/>
</dbReference>
<reference evidence="7 8" key="1">
    <citation type="journal article" date="2018" name="Vet. Microbiol.">
        <title>Clonal diversity and geographic distribution of methicillin-resistant Staphylococcus pseudintermedius from Australian animals: Discovery of novel sequence types.</title>
        <authorList>
            <person name="Worthing K.A."/>
            <person name="Abraham S."/>
            <person name="Coombs G.W."/>
            <person name="Pang S."/>
            <person name="Saputra S."/>
            <person name="Jordan D."/>
            <person name="Trott D.J."/>
            <person name="Norris J.M."/>
        </authorList>
    </citation>
    <scope>NUCLEOTIDE SEQUENCE [LARGE SCALE GENOMIC DNA]</scope>
    <source>
        <strain evidence="7 8">ST71 3</strain>
    </source>
</reference>
<feature type="non-terminal residue" evidence="7">
    <location>
        <position position="104"/>
    </location>
</feature>
<evidence type="ECO:0000313" key="7">
    <source>
        <dbReference type="EMBL" id="PWZ98620.1"/>
    </source>
</evidence>
<gene>
    <name evidence="7" type="ORF">DD924_07105</name>
</gene>
<dbReference type="GO" id="GO:0016491">
    <property type="term" value="F:oxidoreductase activity"/>
    <property type="evidence" value="ECO:0007669"/>
    <property type="project" value="InterPro"/>
</dbReference>
<evidence type="ECO:0000259" key="6">
    <source>
        <dbReference type="PROSITE" id="PS51839"/>
    </source>
</evidence>
<organism evidence="7 8">
    <name type="scientific">Staphylococcus pseudintermedius</name>
    <dbReference type="NCBI Taxonomy" id="283734"/>
    <lineage>
        <taxon>Bacteria</taxon>
        <taxon>Bacillati</taxon>
        <taxon>Bacillota</taxon>
        <taxon>Bacilli</taxon>
        <taxon>Bacillales</taxon>
        <taxon>Staphylococcaceae</taxon>
        <taxon>Staphylococcus</taxon>
        <taxon>Staphylococcus intermedius group</taxon>
    </lineage>
</organism>
<dbReference type="GO" id="GO:0046872">
    <property type="term" value="F:metal ion binding"/>
    <property type="evidence" value="ECO:0007669"/>
    <property type="project" value="UniProtKB-KW"/>
</dbReference>
<dbReference type="InterPro" id="IPR019574">
    <property type="entry name" value="NADH_UbQ_OxRdtase_Gsu_4Fe4S-bd"/>
</dbReference>
<dbReference type="InterPro" id="IPR036010">
    <property type="entry name" value="2Fe-2S_ferredoxin-like_sf"/>
</dbReference>
<dbReference type="AlphaFoldDB" id="A0A317Z8N2"/>
<dbReference type="Proteomes" id="UP000246351">
    <property type="component" value="Unassembled WGS sequence"/>
</dbReference>
<feature type="domain" description="2Fe-2S ferredoxin-type" evidence="5">
    <location>
        <begin position="3"/>
        <end position="79"/>
    </location>
</feature>
<evidence type="ECO:0000313" key="8">
    <source>
        <dbReference type="Proteomes" id="UP000246351"/>
    </source>
</evidence>
<keyword evidence="4" id="KW-0411">Iron-sulfur</keyword>
<dbReference type="GO" id="GO:0051539">
    <property type="term" value="F:4 iron, 4 sulfur cluster binding"/>
    <property type="evidence" value="ECO:0007669"/>
    <property type="project" value="UniProtKB-KW"/>
</dbReference>
<dbReference type="FunFam" id="3.10.20.740:FF:000003">
    <property type="entry name" value="Formate dehydrogenase subunit alpha"/>
    <property type="match status" value="1"/>
</dbReference>
<feature type="domain" description="4Fe-4S His(Cys)3-ligated-type" evidence="6">
    <location>
        <begin position="79"/>
        <end position="104"/>
    </location>
</feature>
<dbReference type="InterPro" id="IPR001041">
    <property type="entry name" value="2Fe-2S_ferredoxin-type"/>
</dbReference>
<name>A0A317Z8N2_STAPS</name>
<evidence type="ECO:0000256" key="2">
    <source>
        <dbReference type="ARBA" id="ARBA00022723"/>
    </source>
</evidence>
<evidence type="ECO:0000256" key="1">
    <source>
        <dbReference type="ARBA" id="ARBA00022485"/>
    </source>
</evidence>
<dbReference type="EMBL" id="QEIV01000610">
    <property type="protein sequence ID" value="PWZ98620.1"/>
    <property type="molecule type" value="Genomic_DNA"/>
</dbReference>
<evidence type="ECO:0000259" key="5">
    <source>
        <dbReference type="PROSITE" id="PS51085"/>
    </source>
</evidence>
<protein>
    <submittedName>
        <fullName evidence="7">Oxidoreductase</fullName>
    </submittedName>
</protein>
<keyword evidence="2" id="KW-0479">Metal-binding</keyword>
<proteinExistence type="predicted"/>
<accession>A0A317Z8N2</accession>